<evidence type="ECO:0000313" key="2">
    <source>
        <dbReference type="Proteomes" id="UP001489719"/>
    </source>
</evidence>
<accession>A0ACC3TVU0</accession>
<protein>
    <submittedName>
        <fullName evidence="1">Uncharacterized protein</fullName>
    </submittedName>
</protein>
<reference evidence="2" key="1">
    <citation type="journal article" date="2024" name="Front. Bioeng. Biotechnol.">
        <title>Genome-scale model development and genomic sequencing of the oleaginous clade Lipomyces.</title>
        <authorList>
            <person name="Czajka J.J."/>
            <person name="Han Y."/>
            <person name="Kim J."/>
            <person name="Mondo S.J."/>
            <person name="Hofstad B.A."/>
            <person name="Robles A."/>
            <person name="Haridas S."/>
            <person name="Riley R."/>
            <person name="LaButti K."/>
            <person name="Pangilinan J."/>
            <person name="Andreopoulos W."/>
            <person name="Lipzen A."/>
            <person name="Yan J."/>
            <person name="Wang M."/>
            <person name="Ng V."/>
            <person name="Grigoriev I.V."/>
            <person name="Spatafora J.W."/>
            <person name="Magnuson J.K."/>
            <person name="Baker S.E."/>
            <person name="Pomraning K.R."/>
        </authorList>
    </citation>
    <scope>NUCLEOTIDE SEQUENCE [LARGE SCALE GENOMIC DNA]</scope>
    <source>
        <strain evidence="2">CBS 10300</strain>
    </source>
</reference>
<dbReference type="Proteomes" id="UP001489719">
    <property type="component" value="Unassembled WGS sequence"/>
</dbReference>
<evidence type="ECO:0000313" key="1">
    <source>
        <dbReference type="EMBL" id="KAK9324855.1"/>
    </source>
</evidence>
<keyword evidence="2" id="KW-1185">Reference proteome</keyword>
<gene>
    <name evidence="1" type="ORF">V1517DRAFT_21243</name>
</gene>
<sequence length="326" mass="35677">MTMTSSLDQLKASGTVVVTDSGEFESIAKYKPQDATTNPSLILAAAKKAEYAKLIDVAVEYGKAHGATPAEKASEALDRLLVEFGKEILKIVPGRVSTEVDARLSFDKEGTIKKALKIIDLYKSIGIPSDRILIKIASTYEGIQAARELESKYNIHTNLTLLFSFVQAVAAAEANATLISPFVGRILDWYKASTGKTYTGGDDPGVLSVQKIFNYYKKFGYNTIVMGASFRNTGEIKELAGVDFLTIAPALLEELYNSHDPVPKKLDASLASTFDFEKVSFIDDEALFRFELNEDQMATEKLSEGIRKFAADASTLLAVLEKKVQE</sequence>
<comment type="caution">
    <text evidence="1">The sequence shown here is derived from an EMBL/GenBank/DDBJ whole genome shotgun (WGS) entry which is preliminary data.</text>
</comment>
<name>A0ACC3TVU0_9ASCO</name>
<organism evidence="1 2">
    <name type="scientific">Lipomyces orientalis</name>
    <dbReference type="NCBI Taxonomy" id="1233043"/>
    <lineage>
        <taxon>Eukaryota</taxon>
        <taxon>Fungi</taxon>
        <taxon>Dikarya</taxon>
        <taxon>Ascomycota</taxon>
        <taxon>Saccharomycotina</taxon>
        <taxon>Lipomycetes</taxon>
        <taxon>Lipomycetales</taxon>
        <taxon>Lipomycetaceae</taxon>
        <taxon>Lipomyces</taxon>
    </lineage>
</organism>
<dbReference type="EMBL" id="MU970045">
    <property type="protein sequence ID" value="KAK9324855.1"/>
    <property type="molecule type" value="Genomic_DNA"/>
</dbReference>
<proteinExistence type="predicted"/>